<sequence length="52" mass="5821">AEAGLRMNDSVPDLLSRIRADITLAEWELINRVGLSGICYYSRIACNHAMLQ</sequence>
<dbReference type="Proteomes" id="UP000824469">
    <property type="component" value="Unassembled WGS sequence"/>
</dbReference>
<proteinExistence type="predicted"/>
<keyword evidence="3" id="KW-1185">Reference proteome</keyword>
<feature type="non-terminal residue" evidence="2">
    <location>
        <position position="1"/>
    </location>
</feature>
<feature type="non-terminal residue" evidence="2">
    <location>
        <position position="52"/>
    </location>
</feature>
<organism evidence="2 3">
    <name type="scientific">Taxus chinensis</name>
    <name type="common">Chinese yew</name>
    <name type="synonym">Taxus wallichiana var. chinensis</name>
    <dbReference type="NCBI Taxonomy" id="29808"/>
    <lineage>
        <taxon>Eukaryota</taxon>
        <taxon>Viridiplantae</taxon>
        <taxon>Streptophyta</taxon>
        <taxon>Embryophyta</taxon>
        <taxon>Tracheophyta</taxon>
        <taxon>Spermatophyta</taxon>
        <taxon>Pinopsida</taxon>
        <taxon>Pinidae</taxon>
        <taxon>Conifers II</taxon>
        <taxon>Cupressales</taxon>
        <taxon>Taxaceae</taxon>
        <taxon>Taxus</taxon>
    </lineage>
</organism>
<comment type="caution">
    <text evidence="2">The sequence shown here is derived from an EMBL/GenBank/DDBJ whole genome shotgun (WGS) entry which is preliminary data.</text>
</comment>
<dbReference type="EMBL" id="JAHRHJ020000008">
    <property type="protein sequence ID" value="KAH9304024.1"/>
    <property type="molecule type" value="Genomic_DNA"/>
</dbReference>
<evidence type="ECO:0000313" key="2">
    <source>
        <dbReference type="EMBL" id="KAH9304024.1"/>
    </source>
</evidence>
<accession>A0AA38CXC7</accession>
<evidence type="ECO:0000313" key="3">
    <source>
        <dbReference type="Proteomes" id="UP000824469"/>
    </source>
</evidence>
<dbReference type="AlphaFoldDB" id="A0AA38CXC7"/>
<gene>
    <name evidence="1" type="ORF">KI387_008427</name>
    <name evidence="2" type="ORF">KI387_008428</name>
</gene>
<dbReference type="EMBL" id="JAHRHJ020000008">
    <property type="protein sequence ID" value="KAH9304023.1"/>
    <property type="molecule type" value="Genomic_DNA"/>
</dbReference>
<name>A0AA38CXC7_TAXCH</name>
<reference evidence="2 3" key="1">
    <citation type="journal article" date="2021" name="Nat. Plants">
        <title>The Taxus genome provides insights into paclitaxel biosynthesis.</title>
        <authorList>
            <person name="Xiong X."/>
            <person name="Gou J."/>
            <person name="Liao Q."/>
            <person name="Li Y."/>
            <person name="Zhou Q."/>
            <person name="Bi G."/>
            <person name="Li C."/>
            <person name="Du R."/>
            <person name="Wang X."/>
            <person name="Sun T."/>
            <person name="Guo L."/>
            <person name="Liang H."/>
            <person name="Lu P."/>
            <person name="Wu Y."/>
            <person name="Zhang Z."/>
            <person name="Ro D.K."/>
            <person name="Shang Y."/>
            <person name="Huang S."/>
            <person name="Yan J."/>
        </authorList>
    </citation>
    <scope>NUCLEOTIDE SEQUENCE [LARGE SCALE GENOMIC DNA]</scope>
    <source>
        <strain evidence="2">Ta-2019</strain>
    </source>
</reference>
<evidence type="ECO:0000313" key="1">
    <source>
        <dbReference type="EMBL" id="KAH9304023.1"/>
    </source>
</evidence>
<protein>
    <submittedName>
        <fullName evidence="2">Uncharacterized protein</fullName>
    </submittedName>
</protein>